<comment type="caution">
    <text evidence="4">The sequence shown here is derived from an EMBL/GenBank/DDBJ whole genome shotgun (WGS) entry which is preliminary data.</text>
</comment>
<organism evidence="4 5">
    <name type="scientific">Triparma strigata</name>
    <dbReference type="NCBI Taxonomy" id="1606541"/>
    <lineage>
        <taxon>Eukaryota</taxon>
        <taxon>Sar</taxon>
        <taxon>Stramenopiles</taxon>
        <taxon>Ochrophyta</taxon>
        <taxon>Bolidophyceae</taxon>
        <taxon>Parmales</taxon>
        <taxon>Triparmaceae</taxon>
        <taxon>Triparma</taxon>
    </lineage>
</organism>
<reference evidence="5" key="1">
    <citation type="journal article" date="2023" name="Commun. Biol.">
        <title>Genome analysis of Parmales, the sister group of diatoms, reveals the evolutionary specialization of diatoms from phago-mixotrophs to photoautotrophs.</title>
        <authorList>
            <person name="Ban H."/>
            <person name="Sato S."/>
            <person name="Yoshikawa S."/>
            <person name="Yamada K."/>
            <person name="Nakamura Y."/>
            <person name="Ichinomiya M."/>
            <person name="Sato N."/>
            <person name="Blanc-Mathieu R."/>
            <person name="Endo H."/>
            <person name="Kuwata A."/>
            <person name="Ogata H."/>
        </authorList>
    </citation>
    <scope>NUCLEOTIDE SEQUENCE [LARGE SCALE GENOMIC DNA]</scope>
    <source>
        <strain evidence="5">NIES 3701</strain>
    </source>
</reference>
<feature type="region of interest" description="Disordered" evidence="2">
    <location>
        <begin position="423"/>
        <end position="483"/>
    </location>
</feature>
<dbReference type="InterPro" id="IPR000048">
    <property type="entry name" value="IQ_motif_EF-hand-BS"/>
</dbReference>
<feature type="compositionally biased region" description="Acidic residues" evidence="2">
    <location>
        <begin position="546"/>
        <end position="559"/>
    </location>
</feature>
<dbReference type="OrthoDB" id="63972at2759"/>
<feature type="coiled-coil region" evidence="1">
    <location>
        <begin position="816"/>
        <end position="843"/>
    </location>
</feature>
<dbReference type="AlphaFoldDB" id="A0A9W7E435"/>
<dbReference type="CDD" id="cd00201">
    <property type="entry name" value="WW"/>
    <property type="match status" value="1"/>
</dbReference>
<evidence type="ECO:0000256" key="2">
    <source>
        <dbReference type="SAM" id="MobiDB-lite"/>
    </source>
</evidence>
<evidence type="ECO:0000256" key="1">
    <source>
        <dbReference type="SAM" id="Coils"/>
    </source>
</evidence>
<proteinExistence type="predicted"/>
<protein>
    <recommendedName>
        <fullName evidence="3">WW domain-containing protein</fullName>
    </recommendedName>
</protein>
<feature type="compositionally biased region" description="Polar residues" evidence="2">
    <location>
        <begin position="28"/>
        <end position="46"/>
    </location>
</feature>
<dbReference type="Proteomes" id="UP001165085">
    <property type="component" value="Unassembled WGS sequence"/>
</dbReference>
<sequence>MSVSTDLTSLPAAASAQQSLEEKDDGSIVSQNPESSAASRLSQTHPAWTRPPDVYNVMGQALYNIAPEDLVKSSRPKSPPDRRPKPSMNQFYEGSRFYYDAPKEPQSPLCTCHQMCPEKTPNIASYKCFSCVKFDPKKKGWFCNACFNKMHPWYREQHHYVHISEDDDMEYDLVAQNYRAELDRTLDGIEGLIAGVKNAQEECRKMDEDYRPDDMLKENARKMERNTQRVWDLKHFVRSQLLAQGEDQVVDDLEYDDDKSGLKEKIPYKTRGGLTPYAQRLHGEGARLKKRRQRKEKAEMSEDEAAIVLQTGARVMLARNEVLARVAINYQKVWNWKYNRYYFVNLREDKKTSWNYPPSINKHNEDVIMTPRSYFNMNQTNGVSDLEYIHSPVREQREARARAQRMLARDKRLALEKVESERFQRERRGGIDDDEDHPEDAGLSIFEKIKKRKERKALREKEEHDERMKEEENRGGAWDNKEKVLRPTQMEMEQFHFRKSMALKAQEGPGEEEKKLAEEEEEEAKKGPGRVTLMAGYKKDRGTYNPDEDGGIAEGDEEASGSGSGSGSGSPSSVKGGAAESPQQQSSLALVAVGSGAAGVVGLSRMKVQKSIEAQRKQQKDRILILNRTASARRLVQENLIRKGGLTRDQASKKLQGSCRIWIARRELAARAETLWHLVRPDVAKSKAKGGKKPRPYYFNMRTRQTQWIKPKAFGSKQPKEVTTTECKRIFKKWWLRGNKVIKYPDMVYPVSHSYLYNTAATKLQKIARSYLAREEARLVTWSTWEEEMDEDTGLPFYRHVLDSYNTKWERPWTPRDSLTRIRQEREDEIKRKEESVKGKKNK</sequence>
<dbReference type="InterPro" id="IPR001202">
    <property type="entry name" value="WW_dom"/>
</dbReference>
<feature type="region of interest" description="Disordered" evidence="2">
    <location>
        <begin position="68"/>
        <end position="90"/>
    </location>
</feature>
<keyword evidence="1" id="KW-0175">Coiled coil</keyword>
<dbReference type="PROSITE" id="PS50020">
    <property type="entry name" value="WW_DOMAIN_2"/>
    <property type="match status" value="1"/>
</dbReference>
<feature type="compositionally biased region" description="Low complexity" evidence="2">
    <location>
        <begin position="569"/>
        <end position="579"/>
    </location>
</feature>
<dbReference type="EMBL" id="BRXY01000098">
    <property type="protein sequence ID" value="GMH65028.1"/>
    <property type="molecule type" value="Genomic_DNA"/>
</dbReference>
<feature type="region of interest" description="Disordered" evidence="2">
    <location>
        <begin position="505"/>
        <end position="582"/>
    </location>
</feature>
<evidence type="ECO:0000259" key="3">
    <source>
        <dbReference type="PROSITE" id="PS50020"/>
    </source>
</evidence>
<accession>A0A9W7E435</accession>
<evidence type="ECO:0000313" key="4">
    <source>
        <dbReference type="EMBL" id="GMH65028.1"/>
    </source>
</evidence>
<dbReference type="Pfam" id="PF00612">
    <property type="entry name" value="IQ"/>
    <property type="match status" value="1"/>
</dbReference>
<feature type="region of interest" description="Disordered" evidence="2">
    <location>
        <begin position="1"/>
        <end position="50"/>
    </location>
</feature>
<name>A0A9W7E435_9STRA</name>
<evidence type="ECO:0000313" key="5">
    <source>
        <dbReference type="Proteomes" id="UP001165085"/>
    </source>
</evidence>
<dbReference type="Gene3D" id="2.20.70.10">
    <property type="match status" value="1"/>
</dbReference>
<feature type="domain" description="WW" evidence="3">
    <location>
        <begin position="695"/>
        <end position="713"/>
    </location>
</feature>
<gene>
    <name evidence="4" type="ORF">TrST_g9681</name>
</gene>
<keyword evidence="5" id="KW-1185">Reference proteome</keyword>
<feature type="compositionally biased region" description="Basic and acidic residues" evidence="2">
    <location>
        <begin position="457"/>
        <end position="483"/>
    </location>
</feature>
<dbReference type="PROSITE" id="PS50096">
    <property type="entry name" value="IQ"/>
    <property type="match status" value="1"/>
</dbReference>